<name>R8BW68_PHAM7</name>
<feature type="coiled-coil region" evidence="1">
    <location>
        <begin position="67"/>
        <end position="204"/>
    </location>
</feature>
<dbReference type="EMBL" id="KB932817">
    <property type="protein sequence ID" value="EOO03570.1"/>
    <property type="molecule type" value="Genomic_DNA"/>
</dbReference>
<accession>R8BW68</accession>
<sequence length="226" mass="26808">MAKDFFVEDRPSGKVFVVKRSHSTTDKGSRRAHITNDELDIIVARENNLRKANEAISAENYALKTNYQACDAQLRQLQHQIPQLQHQVRSLYHENQELRRSLDTTSGDMDAEVRRLRAKNARLKTENETLAQRLRAVERDIRDRWEAKVAQLTNEVNVWRRRFLDKEDDARRLEAESSRLLGRLQESSDQKRLLIQERNALEHREARHLEKIAVYEDILRRHRLLR</sequence>
<dbReference type="HOGENOM" id="CLU_1225515_0_0_1"/>
<dbReference type="GeneID" id="19329500"/>
<evidence type="ECO:0000313" key="2">
    <source>
        <dbReference type="EMBL" id="EOO03570.1"/>
    </source>
</evidence>
<evidence type="ECO:0000313" key="3">
    <source>
        <dbReference type="Proteomes" id="UP000014074"/>
    </source>
</evidence>
<protein>
    <submittedName>
        <fullName evidence="2">Uncharacterized protein</fullName>
    </submittedName>
</protein>
<organism evidence="2 3">
    <name type="scientific">Phaeoacremonium minimum (strain UCR-PA7)</name>
    <name type="common">Esca disease fungus</name>
    <name type="synonym">Togninia minima</name>
    <dbReference type="NCBI Taxonomy" id="1286976"/>
    <lineage>
        <taxon>Eukaryota</taxon>
        <taxon>Fungi</taxon>
        <taxon>Dikarya</taxon>
        <taxon>Ascomycota</taxon>
        <taxon>Pezizomycotina</taxon>
        <taxon>Sordariomycetes</taxon>
        <taxon>Sordariomycetidae</taxon>
        <taxon>Togniniales</taxon>
        <taxon>Togniniaceae</taxon>
        <taxon>Phaeoacremonium</taxon>
    </lineage>
</organism>
<gene>
    <name evidence="2" type="ORF">UCRPA7_863</name>
</gene>
<reference evidence="3" key="1">
    <citation type="journal article" date="2013" name="Genome Announc.">
        <title>Draft genome sequence of the ascomycete Phaeoacremonium aleophilum strain UCR-PA7, a causal agent of the esca disease complex in grapevines.</title>
        <authorList>
            <person name="Blanco-Ulate B."/>
            <person name="Rolshausen P."/>
            <person name="Cantu D."/>
        </authorList>
    </citation>
    <scope>NUCLEOTIDE SEQUENCE [LARGE SCALE GENOMIC DNA]</scope>
    <source>
        <strain evidence="3">UCR-PA7</strain>
    </source>
</reference>
<dbReference type="eggNOG" id="ENOG502T38E">
    <property type="taxonomic scope" value="Eukaryota"/>
</dbReference>
<dbReference type="Proteomes" id="UP000014074">
    <property type="component" value="Unassembled WGS sequence"/>
</dbReference>
<dbReference type="AlphaFoldDB" id="R8BW68"/>
<evidence type="ECO:0000256" key="1">
    <source>
        <dbReference type="SAM" id="Coils"/>
    </source>
</evidence>
<dbReference type="KEGG" id="tmn:UCRPA7_863"/>
<proteinExistence type="predicted"/>
<keyword evidence="3" id="KW-1185">Reference proteome</keyword>
<dbReference type="SUPFAM" id="SSF103652">
    <property type="entry name" value="G protein-binding domain"/>
    <property type="match status" value="1"/>
</dbReference>
<dbReference type="RefSeq" id="XP_007911645.1">
    <property type="nucleotide sequence ID" value="XM_007913454.1"/>
</dbReference>
<keyword evidence="1" id="KW-0175">Coiled coil</keyword>
<dbReference type="OrthoDB" id="4741350at2759"/>